<sequence length="160" mass="18375">MQNEKEIIIRHHEAAIAYAHSLKCISNAKWRTSIGDGKWTVAEVIGHLIPWDEFILEHRIPFLFSKSDLQKAPNVEVLNAESASNARNCEKDILLERFINSRKAVLEKVKQIPSDSWESNIDVGKTSLSLYDYFQGLVKHDLHHFTQIDKVLKTPSINKK</sequence>
<gene>
    <name evidence="2" type="ORF">BACCIP111883_02048</name>
</gene>
<dbReference type="SUPFAM" id="SSF109854">
    <property type="entry name" value="DinB/YfiT-like putative metalloenzymes"/>
    <property type="match status" value="1"/>
</dbReference>
<comment type="caution">
    <text evidence="2">The sequence shown here is derived from an EMBL/GenBank/DDBJ whole genome shotgun (WGS) entry which is preliminary data.</text>
</comment>
<evidence type="ECO:0000259" key="1">
    <source>
        <dbReference type="Pfam" id="PF12867"/>
    </source>
</evidence>
<organism evidence="2 3">
    <name type="scientific">Sutcliffiella rhizosphaerae</name>
    <dbReference type="NCBI Taxonomy" id="2880967"/>
    <lineage>
        <taxon>Bacteria</taxon>
        <taxon>Bacillati</taxon>
        <taxon>Bacillota</taxon>
        <taxon>Bacilli</taxon>
        <taxon>Bacillales</taxon>
        <taxon>Bacillaceae</taxon>
        <taxon>Sutcliffiella</taxon>
    </lineage>
</organism>
<dbReference type="RefSeq" id="WP_230501265.1">
    <property type="nucleotide sequence ID" value="NZ_CAKJTJ010000009.1"/>
</dbReference>
<evidence type="ECO:0000313" key="2">
    <source>
        <dbReference type="EMBL" id="CAG9621276.1"/>
    </source>
</evidence>
<name>A0ABM8YN44_9BACI</name>
<proteinExistence type="predicted"/>
<protein>
    <recommendedName>
        <fullName evidence="1">DinB-like domain-containing protein</fullName>
    </recommendedName>
</protein>
<dbReference type="EMBL" id="CAKJTJ010000009">
    <property type="protein sequence ID" value="CAG9621276.1"/>
    <property type="molecule type" value="Genomic_DNA"/>
</dbReference>
<feature type="domain" description="DinB-like" evidence="1">
    <location>
        <begin position="19"/>
        <end position="148"/>
    </location>
</feature>
<dbReference type="InterPro" id="IPR024775">
    <property type="entry name" value="DinB-like"/>
</dbReference>
<dbReference type="Proteomes" id="UP000789833">
    <property type="component" value="Unassembled WGS sequence"/>
</dbReference>
<keyword evidence="3" id="KW-1185">Reference proteome</keyword>
<dbReference type="Gene3D" id="1.20.120.450">
    <property type="entry name" value="dinb family like domain"/>
    <property type="match status" value="1"/>
</dbReference>
<dbReference type="Pfam" id="PF12867">
    <property type="entry name" value="DinB_2"/>
    <property type="match status" value="1"/>
</dbReference>
<reference evidence="2 3" key="1">
    <citation type="submission" date="2021-10" db="EMBL/GenBank/DDBJ databases">
        <authorList>
            <person name="Criscuolo A."/>
        </authorList>
    </citation>
    <scope>NUCLEOTIDE SEQUENCE [LARGE SCALE GENOMIC DNA]</scope>
    <source>
        <strain evidence="3">CIP 111883</strain>
    </source>
</reference>
<evidence type="ECO:0000313" key="3">
    <source>
        <dbReference type="Proteomes" id="UP000789833"/>
    </source>
</evidence>
<dbReference type="InterPro" id="IPR034660">
    <property type="entry name" value="DinB/YfiT-like"/>
</dbReference>
<accession>A0ABM8YN44</accession>